<evidence type="ECO:0000313" key="3">
    <source>
        <dbReference type="Proteomes" id="UP000321301"/>
    </source>
</evidence>
<feature type="chain" id="PRO_5021703420" description="Lipocalin-like domain-containing protein" evidence="1">
    <location>
        <begin position="26"/>
        <end position="199"/>
    </location>
</feature>
<dbReference type="Proteomes" id="UP000321301">
    <property type="component" value="Unassembled WGS sequence"/>
</dbReference>
<protein>
    <recommendedName>
        <fullName evidence="4">Lipocalin-like domain-containing protein</fullName>
    </recommendedName>
</protein>
<organism evidence="2 3">
    <name type="scientific">Cyclobacterium qasimii</name>
    <dbReference type="NCBI Taxonomy" id="1350429"/>
    <lineage>
        <taxon>Bacteria</taxon>
        <taxon>Pseudomonadati</taxon>
        <taxon>Bacteroidota</taxon>
        <taxon>Cytophagia</taxon>
        <taxon>Cytophagales</taxon>
        <taxon>Cyclobacteriaceae</taxon>
        <taxon>Cyclobacterium</taxon>
    </lineage>
</organism>
<dbReference type="EMBL" id="BJYV01000021">
    <property type="protein sequence ID" value="GEO23163.1"/>
    <property type="molecule type" value="Genomic_DNA"/>
</dbReference>
<gene>
    <name evidence="2" type="ORF">CQA01_36970</name>
</gene>
<dbReference type="AlphaFoldDB" id="A0A512CG50"/>
<evidence type="ECO:0000313" key="2">
    <source>
        <dbReference type="EMBL" id="GEO23163.1"/>
    </source>
</evidence>
<dbReference type="RefSeq" id="WP_020891973.1">
    <property type="nucleotide sequence ID" value="NZ_BJYV01000021.1"/>
</dbReference>
<keyword evidence="1" id="KW-0732">Signal</keyword>
<sequence>MKNLKNYHYLLFALLTLFVSSCNLSDIIDDDDDDMDDDPDTEIMSAKINGDTFMAVESDNTLIQLDDVDGDLDLTGDVYELTISGLDFGNTHLTTITLSLQGDNYSSLMVGDEFVGITEESVSSGNPTGATGVVAKASLGGGTTEFGGLTLFIGTINVKITKLDKENERISGEFSFLAYDEEDGFEINVTEGVFTDVEF</sequence>
<name>A0A512CG50_9BACT</name>
<comment type="caution">
    <text evidence="2">The sequence shown here is derived from an EMBL/GenBank/DDBJ whole genome shotgun (WGS) entry which is preliminary data.</text>
</comment>
<evidence type="ECO:0000256" key="1">
    <source>
        <dbReference type="SAM" id="SignalP"/>
    </source>
</evidence>
<proteinExistence type="predicted"/>
<evidence type="ECO:0008006" key="4">
    <source>
        <dbReference type="Google" id="ProtNLM"/>
    </source>
</evidence>
<feature type="signal peptide" evidence="1">
    <location>
        <begin position="1"/>
        <end position="25"/>
    </location>
</feature>
<keyword evidence="3" id="KW-1185">Reference proteome</keyword>
<dbReference type="PROSITE" id="PS51257">
    <property type="entry name" value="PROKAR_LIPOPROTEIN"/>
    <property type="match status" value="1"/>
</dbReference>
<accession>A0A512CG50</accession>
<reference evidence="2 3" key="1">
    <citation type="submission" date="2019-07" db="EMBL/GenBank/DDBJ databases">
        <title>Whole genome shotgun sequence of Cyclobacterium qasimii NBRC 106168.</title>
        <authorList>
            <person name="Hosoyama A."/>
            <person name="Uohara A."/>
            <person name="Ohji S."/>
            <person name="Ichikawa N."/>
        </authorList>
    </citation>
    <scope>NUCLEOTIDE SEQUENCE [LARGE SCALE GENOMIC DNA]</scope>
    <source>
        <strain evidence="2 3">NBRC 106168</strain>
    </source>
</reference>